<evidence type="ECO:0000313" key="2">
    <source>
        <dbReference type="Proteomes" id="UP001242313"/>
    </source>
</evidence>
<dbReference type="EMBL" id="JAUSUN010000013">
    <property type="protein sequence ID" value="MDQ0414232.1"/>
    <property type="molecule type" value="Genomic_DNA"/>
</dbReference>
<name>A0ABU0FWC1_9BACI</name>
<dbReference type="Proteomes" id="UP001242313">
    <property type="component" value="Unassembled WGS sequence"/>
</dbReference>
<keyword evidence="2" id="KW-1185">Reference proteome</keyword>
<evidence type="ECO:0000313" key="1">
    <source>
        <dbReference type="EMBL" id="MDQ0414232.1"/>
    </source>
</evidence>
<proteinExistence type="predicted"/>
<accession>A0ABU0FWC1</accession>
<organism evidence="1 2">
    <name type="scientific">Mesobacillus stamsii</name>
    <dbReference type="NCBI Taxonomy" id="225347"/>
    <lineage>
        <taxon>Bacteria</taxon>
        <taxon>Bacillati</taxon>
        <taxon>Bacillota</taxon>
        <taxon>Bacilli</taxon>
        <taxon>Bacillales</taxon>
        <taxon>Bacillaceae</taxon>
        <taxon>Mesobacillus</taxon>
    </lineage>
</organism>
<sequence length="162" mass="17956">MVENKLLDNLKVDIEISPDLQNLINNSGEIGPESTKLGLRKVTREMSKQTKEKVRSLGLVQSGQLAKSIRGSTTKTKSYVGTKLWYAHFLEGGTAPHTIKAKRGKYLWWRGLKPPGVKKVNHPGIKAYKFSEGTFDKMQSSGEINSLFAKGVAEAIERLQNG</sequence>
<gene>
    <name evidence="1" type="ORF">J2S25_002439</name>
</gene>
<protein>
    <recommendedName>
        <fullName evidence="3">HK97 gp10 family phage protein</fullName>
    </recommendedName>
</protein>
<evidence type="ECO:0008006" key="3">
    <source>
        <dbReference type="Google" id="ProtNLM"/>
    </source>
</evidence>
<reference evidence="1 2" key="1">
    <citation type="submission" date="2023-07" db="EMBL/GenBank/DDBJ databases">
        <title>Genomic Encyclopedia of Type Strains, Phase IV (KMG-IV): sequencing the most valuable type-strain genomes for metagenomic binning, comparative biology and taxonomic classification.</title>
        <authorList>
            <person name="Goeker M."/>
        </authorList>
    </citation>
    <scope>NUCLEOTIDE SEQUENCE [LARGE SCALE GENOMIC DNA]</scope>
    <source>
        <strain evidence="1 2">DSM 19598</strain>
    </source>
</reference>
<comment type="caution">
    <text evidence="1">The sequence shown here is derived from an EMBL/GenBank/DDBJ whole genome shotgun (WGS) entry which is preliminary data.</text>
</comment>
<dbReference type="RefSeq" id="WP_307192013.1">
    <property type="nucleotide sequence ID" value="NZ_JAUSUN010000013.1"/>
</dbReference>